<protein>
    <submittedName>
        <fullName evidence="2">RES domain-containing protein</fullName>
    </submittedName>
</protein>
<organism evidence="2 3">
    <name type="scientific">Pseudorhodobacter turbinis</name>
    <dbReference type="NCBI Taxonomy" id="2500533"/>
    <lineage>
        <taxon>Bacteria</taxon>
        <taxon>Pseudomonadati</taxon>
        <taxon>Pseudomonadota</taxon>
        <taxon>Alphaproteobacteria</taxon>
        <taxon>Rhodobacterales</taxon>
        <taxon>Paracoccaceae</taxon>
        <taxon>Pseudorhodobacter</taxon>
    </lineage>
</organism>
<reference evidence="2 3" key="1">
    <citation type="submission" date="2019-05" db="EMBL/GenBank/DDBJ databases">
        <title>Pseudorhodobacter turbinis sp. nov., isolated from the gut of the Korean turban shell.</title>
        <authorList>
            <person name="Jeong Y.-S."/>
            <person name="Kang W.-R."/>
            <person name="Bae J.-W."/>
        </authorList>
    </citation>
    <scope>NUCLEOTIDE SEQUENCE [LARGE SCALE GENOMIC DNA]</scope>
    <source>
        <strain evidence="2 3">S12M18</strain>
    </source>
</reference>
<dbReference type="Pfam" id="PF08808">
    <property type="entry name" value="RES"/>
    <property type="match status" value="1"/>
</dbReference>
<dbReference type="InterPro" id="IPR014914">
    <property type="entry name" value="RES_dom"/>
</dbReference>
<accession>A0A4V1E0K0</accession>
<dbReference type="KEGG" id="pseb:EOK75_03350"/>
<keyword evidence="3" id="KW-1185">Reference proteome</keyword>
<dbReference type="SMART" id="SM00953">
    <property type="entry name" value="RES"/>
    <property type="match status" value="1"/>
</dbReference>
<proteinExistence type="predicted"/>
<evidence type="ECO:0000313" key="2">
    <source>
        <dbReference type="EMBL" id="QCO54904.1"/>
    </source>
</evidence>
<name>A0A4V1E0K0_9RHOB</name>
<sequence length="242" mass="27298">MRRVRRFDGALGPLKSGLWRIIEGQYRSSTLRLVDTFEEHDMLEAMLEATKPPVPPECAHLDFQFWSPFRYGCYPKDSRFRRAGRTPGVWYGSEMPLTAMCEMIWGMLRFFRASDGTPLPRRPIEYTAVRADIQTPLMLDLTAEDWAAQGNWMAPDDHSDCLALADELRTAGGEAVRYASVRAPDHAANVAVLTCSAFANPRPVGLQTWHVLYSDLLQRVTCESDGTRHSLAVNGSKLIYKS</sequence>
<evidence type="ECO:0000259" key="1">
    <source>
        <dbReference type="SMART" id="SM00953"/>
    </source>
</evidence>
<feature type="domain" description="RES" evidence="1">
    <location>
        <begin position="68"/>
        <end position="204"/>
    </location>
</feature>
<evidence type="ECO:0000313" key="3">
    <source>
        <dbReference type="Proteomes" id="UP000298631"/>
    </source>
</evidence>
<dbReference type="EMBL" id="CP039964">
    <property type="protein sequence ID" value="QCO54904.1"/>
    <property type="molecule type" value="Genomic_DNA"/>
</dbReference>
<dbReference type="AlphaFoldDB" id="A0A4V1E0K0"/>
<gene>
    <name evidence="2" type="ORF">EOK75_03350</name>
</gene>
<dbReference type="OrthoDB" id="7300555at2"/>
<dbReference type="Proteomes" id="UP000298631">
    <property type="component" value="Chromosome"/>
</dbReference>